<comment type="caution">
    <text evidence="3">The sequence shown here is derived from an EMBL/GenBank/DDBJ whole genome shotgun (WGS) entry which is preliminary data.</text>
</comment>
<keyword evidence="4" id="KW-1185">Reference proteome</keyword>
<feature type="compositionally biased region" description="Polar residues" evidence="1">
    <location>
        <begin position="249"/>
        <end position="267"/>
    </location>
</feature>
<evidence type="ECO:0000256" key="2">
    <source>
        <dbReference type="SAM" id="SignalP"/>
    </source>
</evidence>
<feature type="compositionally biased region" description="Basic residues" evidence="1">
    <location>
        <begin position="268"/>
        <end position="277"/>
    </location>
</feature>
<evidence type="ECO:0008006" key="5">
    <source>
        <dbReference type="Google" id="ProtNLM"/>
    </source>
</evidence>
<reference evidence="4" key="1">
    <citation type="journal article" date="2019" name="Int. J. Syst. Evol. Microbiol.">
        <title>The Global Catalogue of Microorganisms (GCM) 10K type strain sequencing project: providing services to taxonomists for standard genome sequencing and annotation.</title>
        <authorList>
            <consortium name="The Broad Institute Genomics Platform"/>
            <consortium name="The Broad Institute Genome Sequencing Center for Infectious Disease"/>
            <person name="Wu L."/>
            <person name="Ma J."/>
        </authorList>
    </citation>
    <scope>NUCLEOTIDE SEQUENCE [LARGE SCALE GENOMIC DNA]</scope>
    <source>
        <strain evidence="4">CCUG 60022</strain>
    </source>
</reference>
<feature type="compositionally biased region" description="Basic and acidic residues" evidence="1">
    <location>
        <begin position="304"/>
        <end position="335"/>
    </location>
</feature>
<evidence type="ECO:0000313" key="3">
    <source>
        <dbReference type="EMBL" id="MFD0762153.1"/>
    </source>
</evidence>
<organism evidence="3 4">
    <name type="scientific">Lutibacter aestuarii</name>
    <dbReference type="NCBI Taxonomy" id="861111"/>
    <lineage>
        <taxon>Bacteria</taxon>
        <taxon>Pseudomonadati</taxon>
        <taxon>Bacteroidota</taxon>
        <taxon>Flavobacteriia</taxon>
        <taxon>Flavobacteriales</taxon>
        <taxon>Flavobacteriaceae</taxon>
        <taxon>Lutibacter</taxon>
    </lineage>
</organism>
<proteinExistence type="predicted"/>
<evidence type="ECO:0000256" key="1">
    <source>
        <dbReference type="SAM" id="MobiDB-lite"/>
    </source>
</evidence>
<keyword evidence="2" id="KW-0732">Signal</keyword>
<dbReference type="RefSeq" id="WP_386782432.1">
    <property type="nucleotide sequence ID" value="NZ_JBHTIC010000008.1"/>
</dbReference>
<feature type="compositionally biased region" description="Basic residues" evidence="1">
    <location>
        <begin position="336"/>
        <end position="347"/>
    </location>
</feature>
<feature type="compositionally biased region" description="Basic and acidic residues" evidence="1">
    <location>
        <begin position="353"/>
        <end position="372"/>
    </location>
</feature>
<feature type="signal peptide" evidence="2">
    <location>
        <begin position="1"/>
        <end position="20"/>
    </location>
</feature>
<dbReference type="EMBL" id="JBHTIC010000008">
    <property type="protein sequence ID" value="MFD0762153.1"/>
    <property type="molecule type" value="Genomic_DNA"/>
</dbReference>
<protein>
    <recommendedName>
        <fullName evidence="5">Sperm nuclear basic protein PL-I</fullName>
    </recommendedName>
</protein>
<feature type="compositionally biased region" description="Polar residues" evidence="1">
    <location>
        <begin position="278"/>
        <end position="290"/>
    </location>
</feature>
<evidence type="ECO:0000313" key="4">
    <source>
        <dbReference type="Proteomes" id="UP001597032"/>
    </source>
</evidence>
<feature type="chain" id="PRO_5045221560" description="Sperm nuclear basic protein PL-I" evidence="2">
    <location>
        <begin position="21"/>
        <end position="372"/>
    </location>
</feature>
<gene>
    <name evidence="3" type="ORF">ACFQZW_08670</name>
</gene>
<name>A0ABW2Z893_9FLAO</name>
<feature type="region of interest" description="Disordered" evidence="1">
    <location>
        <begin position="246"/>
        <end position="372"/>
    </location>
</feature>
<sequence>MKNKLLIFATFVLVSFGAIASTTTKNTTTLNPYYNNYGDSFTFVESGVTFAVFQNGEFDFYINPRRGVSFGYQGNGVNISFNSGYNYDAYVQYDNYGAIIQIENIPIYYDYYGRVTQIGNIDIDYNYGRLVRLGRLYVHYDRYGHYVNYSGYINRYNRHYVYHPYHDYFSRPLFDFRIVSYKPYRTHYKPIRHKYYRDHSRNKYYNKYNNRYSYKKRDTYNTRQRVATTNIPKRRSDNIAKVERKNTRTNDQVYRNKNTRNNSINRSTGKKTAKNYKRNNTATRSQTNRAYTVEKRSKANTPTKIDRRIKTDKTPKRVVERRNTVKQKQTGDKTVKTRKSVTVKNRKGTAVNKKRDAVKREQRSDNTRKRRG</sequence>
<accession>A0ABW2Z893</accession>
<dbReference type="Proteomes" id="UP001597032">
    <property type="component" value="Unassembled WGS sequence"/>
</dbReference>